<accession>A0A7W4VY46</accession>
<dbReference type="EMBL" id="JACHWR010000002">
    <property type="protein sequence ID" value="MBB3043913.1"/>
    <property type="molecule type" value="Genomic_DNA"/>
</dbReference>
<name>A0A7W4VY46_9ACTN</name>
<organism evidence="1 2">
    <name type="scientific">Nocardioides soli</name>
    <dbReference type="NCBI Taxonomy" id="1036020"/>
    <lineage>
        <taxon>Bacteria</taxon>
        <taxon>Bacillati</taxon>
        <taxon>Actinomycetota</taxon>
        <taxon>Actinomycetes</taxon>
        <taxon>Propionibacteriales</taxon>
        <taxon>Nocardioidaceae</taxon>
        <taxon>Nocardioides</taxon>
    </lineage>
</organism>
<keyword evidence="2" id="KW-1185">Reference proteome</keyword>
<gene>
    <name evidence="1" type="ORF">FHU40_003731</name>
</gene>
<comment type="caution">
    <text evidence="1">The sequence shown here is derived from an EMBL/GenBank/DDBJ whole genome shotgun (WGS) entry which is preliminary data.</text>
</comment>
<evidence type="ECO:0000313" key="2">
    <source>
        <dbReference type="Proteomes" id="UP000589626"/>
    </source>
</evidence>
<protein>
    <submittedName>
        <fullName evidence="1">Uncharacterized protein</fullName>
    </submittedName>
</protein>
<reference evidence="1 2" key="1">
    <citation type="submission" date="2020-08" db="EMBL/GenBank/DDBJ databases">
        <title>Sequencing the genomes of 1000 actinobacteria strains.</title>
        <authorList>
            <person name="Klenk H.-P."/>
        </authorList>
    </citation>
    <scope>NUCLEOTIDE SEQUENCE [LARGE SCALE GENOMIC DNA]</scope>
    <source>
        <strain evidence="1 2">DSM 105498</strain>
    </source>
</reference>
<dbReference type="Proteomes" id="UP000589626">
    <property type="component" value="Unassembled WGS sequence"/>
</dbReference>
<sequence>MRTAFVALAVAMAAYDRGRRRGRLETIAAHLKIARAER</sequence>
<dbReference type="AlphaFoldDB" id="A0A7W4VY46"/>
<evidence type="ECO:0000313" key="1">
    <source>
        <dbReference type="EMBL" id="MBB3043913.1"/>
    </source>
</evidence>
<proteinExistence type="predicted"/>